<feature type="compositionally biased region" description="Gly residues" evidence="1">
    <location>
        <begin position="495"/>
        <end position="506"/>
    </location>
</feature>
<dbReference type="PANTHER" id="PTHR33975">
    <property type="entry name" value="MYELIN-ASSOCIATED OLIGODENDROCYTE BASIC PROTEIN"/>
    <property type="match status" value="1"/>
</dbReference>
<feature type="region of interest" description="Disordered" evidence="1">
    <location>
        <begin position="320"/>
        <end position="447"/>
    </location>
</feature>
<proteinExistence type="predicted"/>
<feature type="non-terminal residue" evidence="2">
    <location>
        <position position="1"/>
    </location>
</feature>
<dbReference type="PANTHER" id="PTHR33975:SF2">
    <property type="entry name" value="MYELIN-ASSOCIATED OLIGODENDROCYTE BASIC PROTEIN"/>
    <property type="match status" value="1"/>
</dbReference>
<evidence type="ECO:0000256" key="1">
    <source>
        <dbReference type="SAM" id="MobiDB-lite"/>
    </source>
</evidence>
<feature type="compositionally biased region" description="Pro residues" evidence="1">
    <location>
        <begin position="1209"/>
        <end position="1232"/>
    </location>
</feature>
<feature type="compositionally biased region" description="Basic and acidic residues" evidence="1">
    <location>
        <begin position="1037"/>
        <end position="1046"/>
    </location>
</feature>
<feature type="compositionally biased region" description="Basic and acidic residues" evidence="1">
    <location>
        <begin position="1068"/>
        <end position="1081"/>
    </location>
</feature>
<sequence>MAMYSKLQSEVTAAPPLQAPPAAHCQLRDIAQAIRESSRFVYSQPQQEKADRFLRLRNELGGLDLMMNPANRNSFGIGDVLQEYNTSELSVADWEECKAVYKDLTIRERAKLTWRDTVCSYLVSEQEIRRHTSSLEALPQAWQHLVRSGKPRAVAAAVAGVKALRLTIKGKRPWASTTSSNIRQDPYRLSVSHLEPLACAGVYAVTQLLMETCPKDGSVNPHELYDILLYIRPPTAQQCVFGKVLSRQATIARPMPVLHHSLEHLFHVASRYNFNRETVYTPARIVRQDIITSAILNARPILGPYDIPLPNCAAVTQLRQVPSPSPPVSSPPRASSPPISPPLVPAAAAVAADDPLDSERHARRGAKVLARLSTGRRRFTGSSSSSSSSSSSTKRSSSSGSESDNDSGILQRVSRDFPNRVGHGVSSNKSNNSSSGSSSDVDSDSDISTATTVRLDYPRMYGAVTAASPSPSPSPSRCRWSMEDSLEDVESGPVVGSGGGSGGGGLESSKIHKMKKLAVAVAEDTRREVWWLSVLDVVDPDFSQAMVSDLTSGEQPAATVRHDQLQQLPLALQPEQPGLACRLMMLAKRAANSVLIASYDDVLGLDGGTALLPRKLLHSLEGEVPSNGIVDEHFTSERPAESEMMVLEEEVRSLSLRERNRIEQLSTAFHVALASDVRLAKLIRVVLTWHRRAVVSSRGGGGGGGGGMPYAMERENNGDVESDISDVSDDLERMPVAAAAAAASTLPVKKILDTLAWLRPGLLESVHRESWGQLAEGAQRHGGCQDPRYGMAEKALRLGLLGLILLAHRPDLPLRQLGLMPCVAAGATYKAWITRSEHPPSVKKGSFTLPDPVAHYHALTAFTAFNFLPGRLHMGRGQAAAAAAAAGAVNARSDAASNVRAPTSSSSQAEMATAEAAIDKANAAKVFGKVFAQGSAVCAAIGLYVSVQVLADEEGLEQPWLFASAPTAAASADATTVGGGAAGSDVKASGADAHGSVGAAEALHRPRRDDGRGVDSLLQELKRDLVVVAARDAHEGAFTASDHDSDSDSDSDSGVMGQSVMSPPPHGGRFDDNSSNDERVDVSLTIPNPTGSSHGGSKPSCHRVAAAGNGTECADPWFTRVSSGGGTGPSWMRGCNLAEAFRPGSDSEDERWFPFPDIKKKEAEEENAEASFSCSSSSSSSSSSRSLSASASASATAIPRGTRSQLQPLPRPQPESRTLPPPPLSFQPPPIPPLSQLEALLWQLRGHHDARPLQSSGMSGGLGNFW</sequence>
<dbReference type="Proteomes" id="UP000747110">
    <property type="component" value="Unassembled WGS sequence"/>
</dbReference>
<feature type="region of interest" description="Disordered" evidence="1">
    <location>
        <begin position="464"/>
        <end position="507"/>
    </location>
</feature>
<feature type="region of interest" description="Disordered" evidence="1">
    <location>
        <begin position="1037"/>
        <end position="1103"/>
    </location>
</feature>
<feature type="compositionally biased region" description="Low complexity" evidence="1">
    <location>
        <begin position="1169"/>
        <end position="1208"/>
    </location>
</feature>
<feature type="compositionally biased region" description="Pro residues" evidence="1">
    <location>
        <begin position="323"/>
        <end position="344"/>
    </location>
</feature>
<dbReference type="InterPro" id="IPR053023">
    <property type="entry name" value="FLAP_modulator"/>
</dbReference>
<dbReference type="AlphaFoldDB" id="A0A8J4CH44"/>
<feature type="region of interest" description="Disordered" evidence="1">
    <location>
        <begin position="1162"/>
        <end position="1232"/>
    </location>
</feature>
<feature type="compositionally biased region" description="Low complexity" evidence="1">
    <location>
        <begin position="380"/>
        <end position="402"/>
    </location>
</feature>
<protein>
    <submittedName>
        <fullName evidence="2">Uncharacterized protein</fullName>
    </submittedName>
</protein>
<name>A0A8J4CH44_9CHLO</name>
<evidence type="ECO:0000313" key="3">
    <source>
        <dbReference type="Proteomes" id="UP000747110"/>
    </source>
</evidence>
<dbReference type="EMBL" id="BNCP01000017">
    <property type="protein sequence ID" value="GIL80077.1"/>
    <property type="molecule type" value="Genomic_DNA"/>
</dbReference>
<feature type="compositionally biased region" description="Low complexity" evidence="1">
    <location>
        <begin position="421"/>
        <end position="440"/>
    </location>
</feature>
<dbReference type="OrthoDB" id="10546984at2759"/>
<organism evidence="2 3">
    <name type="scientific">Volvox reticuliferus</name>
    <dbReference type="NCBI Taxonomy" id="1737510"/>
    <lineage>
        <taxon>Eukaryota</taxon>
        <taxon>Viridiplantae</taxon>
        <taxon>Chlorophyta</taxon>
        <taxon>core chlorophytes</taxon>
        <taxon>Chlorophyceae</taxon>
        <taxon>CS clade</taxon>
        <taxon>Chlamydomonadales</taxon>
        <taxon>Volvocaceae</taxon>
        <taxon>Volvox</taxon>
    </lineage>
</organism>
<accession>A0A8J4CH44</accession>
<keyword evidence="3" id="KW-1185">Reference proteome</keyword>
<gene>
    <name evidence="2" type="ORF">Vretifemale_9274</name>
</gene>
<reference evidence="2" key="1">
    <citation type="journal article" date="2021" name="Proc. Natl. Acad. Sci. U.S.A.">
        <title>Three genomes in the algal genus Volvox reveal the fate of a haploid sex-determining region after a transition to homothallism.</title>
        <authorList>
            <person name="Yamamoto K."/>
            <person name="Hamaji T."/>
            <person name="Kawai-Toyooka H."/>
            <person name="Matsuzaki R."/>
            <person name="Takahashi F."/>
            <person name="Nishimura Y."/>
            <person name="Kawachi M."/>
            <person name="Noguchi H."/>
            <person name="Minakuchi Y."/>
            <person name="Umen J.G."/>
            <person name="Toyoda A."/>
            <person name="Nozaki H."/>
        </authorList>
    </citation>
    <scope>NUCLEOTIDE SEQUENCE</scope>
    <source>
        <strain evidence="2">NIES-3786</strain>
    </source>
</reference>
<comment type="caution">
    <text evidence="2">The sequence shown here is derived from an EMBL/GenBank/DDBJ whole genome shotgun (WGS) entry which is preliminary data.</text>
</comment>
<evidence type="ECO:0000313" key="2">
    <source>
        <dbReference type="EMBL" id="GIL80077.1"/>
    </source>
</evidence>